<evidence type="ECO:0000256" key="1">
    <source>
        <dbReference type="SAM" id="MobiDB-lite"/>
    </source>
</evidence>
<dbReference type="InterPro" id="IPR018608">
    <property type="entry name" value="Gti1/Pac2"/>
</dbReference>
<dbReference type="EMBL" id="MU006574">
    <property type="protein sequence ID" value="KAF2747018.1"/>
    <property type="molecule type" value="Genomic_DNA"/>
</dbReference>
<feature type="compositionally biased region" description="Basic and acidic residues" evidence="1">
    <location>
        <begin position="476"/>
        <end position="485"/>
    </location>
</feature>
<feature type="region of interest" description="Disordered" evidence="1">
    <location>
        <begin position="85"/>
        <end position="136"/>
    </location>
</feature>
<dbReference type="Pfam" id="PF09729">
    <property type="entry name" value="Gti1_Pac2"/>
    <property type="match status" value="1"/>
</dbReference>
<name>A0A6A6V8S3_9PLEO</name>
<feature type="compositionally biased region" description="Pro residues" evidence="1">
    <location>
        <begin position="195"/>
        <end position="213"/>
    </location>
</feature>
<gene>
    <name evidence="2" type="ORF">M011DRAFT_423898</name>
</gene>
<reference evidence="2" key="1">
    <citation type="journal article" date="2020" name="Stud. Mycol.">
        <title>101 Dothideomycetes genomes: a test case for predicting lifestyles and emergence of pathogens.</title>
        <authorList>
            <person name="Haridas S."/>
            <person name="Albert R."/>
            <person name="Binder M."/>
            <person name="Bloem J."/>
            <person name="Labutti K."/>
            <person name="Salamov A."/>
            <person name="Andreopoulos B."/>
            <person name="Baker S."/>
            <person name="Barry K."/>
            <person name="Bills G."/>
            <person name="Bluhm B."/>
            <person name="Cannon C."/>
            <person name="Castanera R."/>
            <person name="Culley D."/>
            <person name="Daum C."/>
            <person name="Ezra D."/>
            <person name="Gonzalez J."/>
            <person name="Henrissat B."/>
            <person name="Kuo A."/>
            <person name="Liang C."/>
            <person name="Lipzen A."/>
            <person name="Lutzoni F."/>
            <person name="Magnuson J."/>
            <person name="Mondo S."/>
            <person name="Nolan M."/>
            <person name="Ohm R."/>
            <person name="Pangilinan J."/>
            <person name="Park H.-J."/>
            <person name="Ramirez L."/>
            <person name="Alfaro M."/>
            <person name="Sun H."/>
            <person name="Tritt A."/>
            <person name="Yoshinaga Y."/>
            <person name="Zwiers L.-H."/>
            <person name="Turgeon B."/>
            <person name="Goodwin S."/>
            <person name="Spatafora J."/>
            <person name="Crous P."/>
            <person name="Grigoriev I."/>
        </authorList>
    </citation>
    <scope>NUCLEOTIDE SEQUENCE</scope>
    <source>
        <strain evidence="2">CBS 119925</strain>
    </source>
</reference>
<feature type="region of interest" description="Disordered" evidence="1">
    <location>
        <begin position="186"/>
        <end position="229"/>
    </location>
</feature>
<evidence type="ECO:0000313" key="3">
    <source>
        <dbReference type="Proteomes" id="UP000799440"/>
    </source>
</evidence>
<feature type="compositionally biased region" description="Polar residues" evidence="1">
    <location>
        <begin position="384"/>
        <end position="406"/>
    </location>
</feature>
<feature type="region of interest" description="Disordered" evidence="1">
    <location>
        <begin position="296"/>
        <end position="485"/>
    </location>
</feature>
<keyword evidence="3" id="KW-1185">Reference proteome</keyword>
<evidence type="ECO:0000313" key="2">
    <source>
        <dbReference type="EMBL" id="KAF2747018.1"/>
    </source>
</evidence>
<organism evidence="2 3">
    <name type="scientific">Sporormia fimetaria CBS 119925</name>
    <dbReference type="NCBI Taxonomy" id="1340428"/>
    <lineage>
        <taxon>Eukaryota</taxon>
        <taxon>Fungi</taxon>
        <taxon>Dikarya</taxon>
        <taxon>Ascomycota</taxon>
        <taxon>Pezizomycotina</taxon>
        <taxon>Dothideomycetes</taxon>
        <taxon>Pleosporomycetidae</taxon>
        <taxon>Pleosporales</taxon>
        <taxon>Sporormiaceae</taxon>
        <taxon>Sporormia</taxon>
    </lineage>
</organism>
<feature type="compositionally biased region" description="Pro residues" evidence="1">
    <location>
        <begin position="300"/>
        <end position="315"/>
    </location>
</feature>
<proteinExistence type="predicted"/>
<accession>A0A6A6V8S3</accession>
<dbReference type="GO" id="GO:0003677">
    <property type="term" value="F:DNA binding"/>
    <property type="evidence" value="ECO:0007669"/>
    <property type="project" value="TreeGrafter"/>
</dbReference>
<sequence length="485" mass="53217">METYHGHVRTPADAILLFEACRIGLLPRVQRRLSEKERQQIKSGSVFVWDEREAGMRRWTDGKSWSASRVSGSFLTYREMEGKRSGNNMAVYPTGKPADKQYMQASNPGGRSIAPAPNGESDGESGGPDGYRYKPDGLMKQSFSITTQAGQHLHLISYYSRSHSQTLPQPTNDPSLRHINIPKSMYPESSISEPQPGPPVARAPVPEPQPQYPPGTQATGSQSPYSRPQHQPAVIFAPFPGPPTPPYQGYFIQGPPPMYQPGHPVYYTHSYPPTIQHMDRLPPHMAGPYPQVAHPAYAGYPPPPQHMSWQPPPRPIHGSPEHPHLRHPQHPPQPRPYHASPRAHPLPDPSIPEHGPVLPAINTINTKPPSPQPSDPKSADSLNVPETNGTNSSQNGAPSPSRTIPTIHTLLNDVSHDVDNTNGHHRNSDAANGRSADSNKTSNGQTASPPRSPRNTQLHQPEKAAREMPVLASPRAVEEAAVRRN</sequence>
<dbReference type="Proteomes" id="UP000799440">
    <property type="component" value="Unassembled WGS sequence"/>
</dbReference>
<feature type="compositionally biased region" description="Polar residues" evidence="1">
    <location>
        <begin position="435"/>
        <end position="459"/>
    </location>
</feature>
<dbReference type="PANTHER" id="PTHR28027">
    <property type="entry name" value="TRANSCRIPTIONAL REGULATOR MIT1"/>
    <property type="match status" value="1"/>
</dbReference>
<evidence type="ECO:0008006" key="4">
    <source>
        <dbReference type="Google" id="ProtNLM"/>
    </source>
</evidence>
<feature type="compositionally biased region" description="Polar residues" evidence="1">
    <location>
        <begin position="218"/>
        <end position="229"/>
    </location>
</feature>
<dbReference type="PANTHER" id="PTHR28027:SF1">
    <property type="entry name" value="CAMP INDEPENDENT REGULATORY PROTEIN (AFU_ORTHOLOGUE AFUA_3G09640)"/>
    <property type="match status" value="1"/>
</dbReference>
<protein>
    <recommendedName>
        <fullName evidence="4">Camp independent regulatory protein</fullName>
    </recommendedName>
</protein>
<dbReference type="OrthoDB" id="5572844at2759"/>
<dbReference type="AlphaFoldDB" id="A0A6A6V8S3"/>